<name>A0A345DE43_9BURK</name>
<gene>
    <name evidence="1" type="ORF">DTO96_102386</name>
</gene>
<organism evidence="1 2">
    <name type="scientific">Ephemeroptericola cinctiostellae</name>
    <dbReference type="NCBI Taxonomy" id="2268024"/>
    <lineage>
        <taxon>Bacteria</taxon>
        <taxon>Pseudomonadati</taxon>
        <taxon>Pseudomonadota</taxon>
        <taxon>Betaproteobacteria</taxon>
        <taxon>Burkholderiales</taxon>
        <taxon>Burkholderiaceae</taxon>
        <taxon>Ephemeroptericola</taxon>
    </lineage>
</organism>
<evidence type="ECO:0000313" key="1">
    <source>
        <dbReference type="EMBL" id="AXF86631.1"/>
    </source>
</evidence>
<dbReference type="RefSeq" id="WP_114563684.1">
    <property type="nucleotide sequence ID" value="NZ_CP031124.1"/>
</dbReference>
<reference evidence="2" key="1">
    <citation type="submission" date="2018-07" db="EMBL/GenBank/DDBJ databases">
        <authorList>
            <person name="Kim H."/>
        </authorList>
    </citation>
    <scope>NUCLEOTIDE SEQUENCE [LARGE SCALE GENOMIC DNA]</scope>
    <source>
        <strain evidence="2">F02</strain>
    </source>
</reference>
<dbReference type="AlphaFoldDB" id="A0A345DE43"/>
<dbReference type="Proteomes" id="UP000252182">
    <property type="component" value="Chromosome"/>
</dbReference>
<dbReference type="KEGG" id="hyf:DTO96_102386"/>
<protein>
    <submittedName>
        <fullName evidence="1">Uncharacterized protein</fullName>
    </submittedName>
</protein>
<accession>A0A345DE43</accession>
<evidence type="ECO:0000313" key="2">
    <source>
        <dbReference type="Proteomes" id="UP000252182"/>
    </source>
</evidence>
<sequence>MSTIDQLLTQAIEAQNNLTAVVATKMASINASVAAAIAAVPALEKTCFLDEIAGSDTNDGLTAGTAFATMTKCATLSQIGGILTIKIVGDYTLKAPEVTFKKNSVTFITSAARKTDGSIYSLNLALFDDGVTAGSKVVSSLASLHGYNSISTDQLNVVFPLNPTNAPITQPEFLRVRGLGDLSIRSNIFSGAITSAGRVGCWMKSRGQGRVELYLYSTTYTSDMAGRWLNGMAAAADPKSYTDVLTNLTSL</sequence>
<proteinExistence type="predicted"/>
<keyword evidence="2" id="KW-1185">Reference proteome</keyword>
<dbReference type="EMBL" id="CP031124">
    <property type="protein sequence ID" value="AXF86631.1"/>
    <property type="molecule type" value="Genomic_DNA"/>
</dbReference>